<comment type="similarity">
    <text evidence="1 2">Belongs to the TIFY/JAZ family.</text>
</comment>
<organism evidence="5 6">
    <name type="scientific">Tripterygium wilfordii</name>
    <name type="common">Thunder God vine</name>
    <dbReference type="NCBI Taxonomy" id="458696"/>
    <lineage>
        <taxon>Eukaryota</taxon>
        <taxon>Viridiplantae</taxon>
        <taxon>Streptophyta</taxon>
        <taxon>Embryophyta</taxon>
        <taxon>Tracheophyta</taxon>
        <taxon>Spermatophyta</taxon>
        <taxon>Magnoliopsida</taxon>
        <taxon>eudicotyledons</taxon>
        <taxon>Gunneridae</taxon>
        <taxon>Pentapetalae</taxon>
        <taxon>rosids</taxon>
        <taxon>fabids</taxon>
        <taxon>Celastrales</taxon>
        <taxon>Celastraceae</taxon>
        <taxon>Tripterygium</taxon>
    </lineage>
</organism>
<dbReference type="InParanoid" id="A0A7J7C825"/>
<sequence>MERDFLGLGSKNSAVTVKGAAVDGSNDSVLTRHSGMQLSFSNKDSAIPQLWSFKASQDDKLRPMASSGLMPVSTSDAFDSYKKQQSVVAQKNIILDGKAGNHCAMPPYGQLHFDAYSVHRSQEVRVFPVSKESNQTTTVSMHAPVLQSHFPPAGHYRLGNFVKTNSQPLGGVPITAHVSGFPNTSSVVGSTDIRNTSKSTGAPAQLTIFYAGSVCVYDDVSPEKAQAIMLLAGNGSSTGHGKSPPSAQLQAPIPRPCTSDVYVGNKSLAASPSSSLPSPISVISRVNSQPGGGSHSINDLSTVIRNNSHTASPCSSLRSPISVIAHVNSQPGGGSNGINDLSTVIRNNSHTASQRSSLPSSTSVISHVNSRPGGGSNSINDLSTVITNKSHNGSPCSGLSNPISVISRVNSLSTGGPNNINDLEAAKPVSGLTSPRNQTEPPKVVSSAGPVGATLVPRVAVPQSRKASLARFLEKRKERVMTTLPYNVNKKSPECGSTGSEGFSISITSTSSFPLPATISNQREC</sequence>
<name>A0A7J7C825_TRIWF</name>
<proteinExistence type="inferred from homology"/>
<dbReference type="PANTHER" id="PTHR33077:SF125">
    <property type="entry name" value="PROTEIN TIFY"/>
    <property type="match status" value="1"/>
</dbReference>
<reference evidence="5 6" key="1">
    <citation type="journal article" date="2020" name="Nat. Commun.">
        <title>Genome of Tripterygium wilfordii and identification of cytochrome P450 involved in triptolide biosynthesis.</title>
        <authorList>
            <person name="Tu L."/>
            <person name="Su P."/>
            <person name="Zhang Z."/>
            <person name="Gao L."/>
            <person name="Wang J."/>
            <person name="Hu T."/>
            <person name="Zhou J."/>
            <person name="Zhang Y."/>
            <person name="Zhao Y."/>
            <person name="Liu Y."/>
            <person name="Song Y."/>
            <person name="Tong Y."/>
            <person name="Lu Y."/>
            <person name="Yang J."/>
            <person name="Xu C."/>
            <person name="Jia M."/>
            <person name="Peters R.J."/>
            <person name="Huang L."/>
            <person name="Gao W."/>
        </authorList>
    </citation>
    <scope>NUCLEOTIDE SEQUENCE [LARGE SCALE GENOMIC DNA]</scope>
    <source>
        <strain evidence="6">cv. XIE 37</strain>
        <tissue evidence="5">Leaf</tissue>
    </source>
</reference>
<dbReference type="InterPro" id="IPR018467">
    <property type="entry name" value="CCT_CS"/>
</dbReference>
<feature type="compositionally biased region" description="Polar residues" evidence="3">
    <location>
        <begin position="349"/>
        <end position="369"/>
    </location>
</feature>
<comment type="domain">
    <text evidence="2">The jas domain is required for interaction with COI1.</text>
</comment>
<keyword evidence="2" id="KW-0539">Nucleus</keyword>
<dbReference type="AlphaFoldDB" id="A0A7J7C825"/>
<evidence type="ECO:0000313" key="5">
    <source>
        <dbReference type="EMBL" id="KAF5730294.1"/>
    </source>
</evidence>
<feature type="compositionally biased region" description="Polar residues" evidence="3">
    <location>
        <begin position="431"/>
        <end position="440"/>
    </location>
</feature>
<comment type="subcellular location">
    <subcellularLocation>
        <location evidence="2">Nucleus</location>
    </subcellularLocation>
</comment>
<dbReference type="GO" id="GO:0005634">
    <property type="term" value="C:nucleus"/>
    <property type="evidence" value="ECO:0007669"/>
    <property type="project" value="UniProtKB-SubCell"/>
</dbReference>
<comment type="function">
    <text evidence="2">Repressor of jasmonate responses.</text>
</comment>
<dbReference type="Pfam" id="PF09425">
    <property type="entry name" value="Jas_motif"/>
    <property type="match status" value="1"/>
</dbReference>
<dbReference type="Proteomes" id="UP000593562">
    <property type="component" value="Unassembled WGS sequence"/>
</dbReference>
<evidence type="ECO:0000313" key="6">
    <source>
        <dbReference type="Proteomes" id="UP000593562"/>
    </source>
</evidence>
<dbReference type="InterPro" id="IPR040390">
    <property type="entry name" value="TIFY/JAZ"/>
</dbReference>
<feature type="region of interest" description="Disordered" evidence="3">
    <location>
        <begin position="417"/>
        <end position="449"/>
    </location>
</feature>
<evidence type="ECO:0000256" key="1">
    <source>
        <dbReference type="ARBA" id="ARBA00008614"/>
    </source>
</evidence>
<dbReference type="GO" id="GO:0009611">
    <property type="term" value="P:response to wounding"/>
    <property type="evidence" value="ECO:0007669"/>
    <property type="project" value="UniProtKB-UniRule"/>
</dbReference>
<dbReference type="OrthoDB" id="1939212at2759"/>
<dbReference type="GO" id="GO:2000022">
    <property type="term" value="P:regulation of jasmonic acid mediated signaling pathway"/>
    <property type="evidence" value="ECO:0007669"/>
    <property type="project" value="UniProtKB-UniRule"/>
</dbReference>
<evidence type="ECO:0000256" key="2">
    <source>
        <dbReference type="RuleBase" id="RU369065"/>
    </source>
</evidence>
<feature type="region of interest" description="Disordered" evidence="3">
    <location>
        <begin position="349"/>
        <end position="386"/>
    </location>
</feature>
<dbReference type="PROSITE" id="PS51320">
    <property type="entry name" value="TIFY"/>
    <property type="match status" value="1"/>
</dbReference>
<dbReference type="Pfam" id="PF06200">
    <property type="entry name" value="tify"/>
    <property type="match status" value="1"/>
</dbReference>
<evidence type="ECO:0000256" key="3">
    <source>
        <dbReference type="SAM" id="MobiDB-lite"/>
    </source>
</evidence>
<keyword evidence="6" id="KW-1185">Reference proteome</keyword>
<dbReference type="GO" id="GO:0031347">
    <property type="term" value="P:regulation of defense response"/>
    <property type="evidence" value="ECO:0007669"/>
    <property type="project" value="UniProtKB-UniRule"/>
</dbReference>
<feature type="compositionally biased region" description="Polar residues" evidence="3">
    <location>
        <begin position="377"/>
        <end position="386"/>
    </location>
</feature>
<feature type="domain" description="Tify" evidence="4">
    <location>
        <begin position="199"/>
        <end position="234"/>
    </location>
</feature>
<dbReference type="EMBL" id="JAAARO010000020">
    <property type="protein sequence ID" value="KAF5730294.1"/>
    <property type="molecule type" value="Genomic_DNA"/>
</dbReference>
<accession>A0A7J7C825</accession>
<evidence type="ECO:0000259" key="4">
    <source>
        <dbReference type="PROSITE" id="PS51320"/>
    </source>
</evidence>
<dbReference type="FunCoup" id="A0A7J7C825">
    <property type="interactions" value="769"/>
</dbReference>
<comment type="caution">
    <text evidence="5">The sequence shown here is derived from an EMBL/GenBank/DDBJ whole genome shotgun (WGS) entry which is preliminary data.</text>
</comment>
<keyword evidence="2" id="KW-1184">Jasmonic acid signaling pathway</keyword>
<dbReference type="InterPro" id="IPR010399">
    <property type="entry name" value="Tify_dom"/>
</dbReference>
<dbReference type="SMART" id="SM00979">
    <property type="entry name" value="TIFY"/>
    <property type="match status" value="1"/>
</dbReference>
<dbReference type="PANTHER" id="PTHR33077">
    <property type="entry name" value="PROTEIN TIFY 4A-RELATED-RELATED"/>
    <property type="match status" value="1"/>
</dbReference>
<gene>
    <name evidence="5" type="ORF">HS088_TW20G00667</name>
</gene>
<protein>
    <recommendedName>
        <fullName evidence="2">Protein TIFY</fullName>
    </recommendedName>
    <alternativeName>
        <fullName evidence="2">Jasmonate ZIM domain-containing protein</fullName>
    </alternativeName>
</protein>